<accession>A0A0F7ZPF5</accession>
<feature type="region of interest" description="Disordered" evidence="1">
    <location>
        <begin position="75"/>
        <end position="95"/>
    </location>
</feature>
<feature type="compositionally biased region" description="Polar residues" evidence="1">
    <location>
        <begin position="282"/>
        <end position="294"/>
    </location>
</feature>
<feature type="compositionally biased region" description="Basic and acidic residues" evidence="1">
    <location>
        <begin position="197"/>
        <end position="225"/>
    </location>
</feature>
<dbReference type="EMBL" id="KQ030517">
    <property type="protein sequence ID" value="KJZ75410.1"/>
    <property type="molecule type" value="Genomic_DNA"/>
</dbReference>
<feature type="compositionally biased region" description="Low complexity" evidence="1">
    <location>
        <begin position="133"/>
        <end position="144"/>
    </location>
</feature>
<protein>
    <submittedName>
        <fullName evidence="2">Uncharacterized protein</fullName>
    </submittedName>
</protein>
<feature type="compositionally biased region" description="Basic and acidic residues" evidence="1">
    <location>
        <begin position="1044"/>
        <end position="1060"/>
    </location>
</feature>
<name>A0A0F7ZPF5_9HYPO</name>
<dbReference type="OrthoDB" id="5335210at2759"/>
<feature type="compositionally biased region" description="Low complexity" evidence="1">
    <location>
        <begin position="256"/>
        <end position="268"/>
    </location>
</feature>
<feature type="compositionally biased region" description="Polar residues" evidence="1">
    <location>
        <begin position="452"/>
        <end position="463"/>
    </location>
</feature>
<feature type="region of interest" description="Disordered" evidence="1">
    <location>
        <begin position="1"/>
        <end position="46"/>
    </location>
</feature>
<sequence length="1081" mass="117647">MNRLRGKKKNRDEVFPPRPSMETESSGPFRMFGKKKIQEEEEPKKEIDISAALPTTDDFRTSLLMTGLSARFSMLREQDDPKSKIGKASDDSVLMPKRQSRLMDFGTGPPLHDIAEIESLKARHFPRVESYVSSDDAASTAGSSVMNRGKPVEGNNLFGGRQKIYKIPAGASSRPGGMGGRALYDDDVAQSAFQKWRQAEKERQSLEQDRQESDAGLDYDYRRETASTISSSPSATRDSTAATSITSQPSVKERQPTPAAQQSQQSTAERNVPRTRRLYEQGLTQDLQDQQSSAVFRMDNLSRQRPFGSRTPDLISPVSPPVGSSIHDRIGERRTLVSKASAPNLRSLSPPTSALPPPPMLSPPDLNSKFPHLETKPTYGGNPPLSPPISEAEDYSILPIQPNDKGKATAMGVFQRPQQYDDSKYAQRQRQLQQGRETPTSQSQPFAEPNAGNESIRSHSSLSHGARRDKTSPSMVASTGARKDNNSPTFFDDSDDAFMDNHWSLPSITPQLTIERPDDQDHPAFRKSALPTPLSICSSKMSDEMPPLKEKPGESSPEPQFDASPDSPTLGPTATTGLSGMVRQHLRTDSGASSISALTDHDVMPDSSRSASKSAPESALSKVMTSHEAPASPDETSPRDKDFARHLADGARRVRERLTTYVESDSDRSSATTPSMEPTREFHPFRANGLGILRSKSSRSSFQESDAQEPSRAKSLKEPASSFNGAGPLAPLQNPSVIMAQTKIGRQGTVERQGSNGSQPSSKDEQPQPGLKAFRQARREMQKMREMELQQRHHVMPRLAGMFDRTVANPSPHEAGPPPAMFNRVARDDSRHSSRSSANSHAASEPRDRSGSEASTGSQIHRAGGRLRIDSVARDELQHQPSPTLGSAGFSAPDAPWSPPKPPPMPLSAGVSPSHSTGAVDRSGRRPDMSRDVSDKSGSPTSQRSYRQHETSPYSRSRNGPGLGSAVSTPNLRAAAASSPAPPVPPINPRRREGFGGFSRPSIHSTHTAGSHGHYDGPHDVFSPGLISDEEGSAGRYPHGVRRVISDNDERGHLSPERSTFRSPKGRQLNMAHGELPGGMI</sequence>
<feature type="compositionally biased region" description="Basic and acidic residues" evidence="1">
    <location>
        <begin position="867"/>
        <end position="878"/>
    </location>
</feature>
<feature type="compositionally biased region" description="Basic and acidic residues" evidence="1">
    <location>
        <begin position="922"/>
        <end position="935"/>
    </location>
</feature>
<feature type="compositionally biased region" description="Low complexity" evidence="1">
    <location>
        <begin position="226"/>
        <end position="247"/>
    </location>
</feature>
<proteinExistence type="predicted"/>
<feature type="compositionally biased region" description="Polar residues" evidence="1">
    <location>
        <begin position="426"/>
        <end position="445"/>
    </location>
</feature>
<feature type="region of interest" description="Disordered" evidence="1">
    <location>
        <begin position="131"/>
        <end position="158"/>
    </location>
</feature>
<organism evidence="2 3">
    <name type="scientific">Hirsutella minnesotensis 3608</name>
    <dbReference type="NCBI Taxonomy" id="1043627"/>
    <lineage>
        <taxon>Eukaryota</taxon>
        <taxon>Fungi</taxon>
        <taxon>Dikarya</taxon>
        <taxon>Ascomycota</taxon>
        <taxon>Pezizomycotina</taxon>
        <taxon>Sordariomycetes</taxon>
        <taxon>Hypocreomycetidae</taxon>
        <taxon>Hypocreales</taxon>
        <taxon>Ophiocordycipitaceae</taxon>
        <taxon>Hirsutella</taxon>
    </lineage>
</organism>
<reference evidence="2 3" key="1">
    <citation type="journal article" date="2014" name="Genome Biol. Evol.">
        <title>Comparative genomics and transcriptomics analyses reveal divergent lifestyle features of nematode endoparasitic fungus Hirsutella minnesotensis.</title>
        <authorList>
            <person name="Lai Y."/>
            <person name="Liu K."/>
            <person name="Zhang X."/>
            <person name="Zhang X."/>
            <person name="Li K."/>
            <person name="Wang N."/>
            <person name="Shu C."/>
            <person name="Wu Y."/>
            <person name="Wang C."/>
            <person name="Bushley K.E."/>
            <person name="Xiang M."/>
            <person name="Liu X."/>
        </authorList>
    </citation>
    <scope>NUCLEOTIDE SEQUENCE [LARGE SCALE GENOMIC DNA]</scope>
    <source>
        <strain evidence="2 3">3608</strain>
    </source>
</reference>
<feature type="compositionally biased region" description="Pro residues" evidence="1">
    <location>
        <begin position="353"/>
        <end position="362"/>
    </location>
</feature>
<dbReference type="AlphaFoldDB" id="A0A0F7ZPF5"/>
<evidence type="ECO:0000313" key="3">
    <source>
        <dbReference type="Proteomes" id="UP000054481"/>
    </source>
</evidence>
<feature type="compositionally biased region" description="Polar residues" evidence="1">
    <location>
        <begin position="750"/>
        <end position="761"/>
    </location>
</feature>
<feature type="region of interest" description="Disordered" evidence="1">
    <location>
        <begin position="166"/>
        <end position="185"/>
    </location>
</feature>
<feature type="compositionally biased region" description="Basic and acidic residues" evidence="1">
    <location>
        <begin position="326"/>
        <end position="335"/>
    </location>
</feature>
<feature type="compositionally biased region" description="Low complexity" evidence="1">
    <location>
        <begin position="607"/>
        <end position="619"/>
    </location>
</feature>
<feature type="compositionally biased region" description="Polar residues" evidence="1">
    <location>
        <begin position="936"/>
        <end position="958"/>
    </location>
</feature>
<gene>
    <name evidence="2" type="ORF">HIM_05106</name>
</gene>
<feature type="compositionally biased region" description="Basic and acidic residues" evidence="1">
    <location>
        <begin position="541"/>
        <end position="553"/>
    </location>
</feature>
<feature type="compositionally biased region" description="Pro residues" evidence="1">
    <location>
        <begin position="896"/>
        <end position="906"/>
    </location>
</feature>
<feature type="compositionally biased region" description="Basic and acidic residues" evidence="1">
    <location>
        <begin position="636"/>
        <end position="658"/>
    </location>
</feature>
<feature type="compositionally biased region" description="Basic and acidic residues" evidence="1">
    <location>
        <begin position="515"/>
        <end position="524"/>
    </location>
</feature>
<keyword evidence="3" id="KW-1185">Reference proteome</keyword>
<feature type="compositionally biased region" description="Basic and acidic residues" evidence="1">
    <location>
        <begin position="777"/>
        <end position="791"/>
    </location>
</feature>
<feature type="region of interest" description="Disordered" evidence="1">
    <location>
        <begin position="195"/>
        <end position="1081"/>
    </location>
</feature>
<evidence type="ECO:0000313" key="2">
    <source>
        <dbReference type="EMBL" id="KJZ75410.1"/>
    </source>
</evidence>
<feature type="compositionally biased region" description="Basic and acidic residues" evidence="1">
    <location>
        <begin position="75"/>
        <end position="90"/>
    </location>
</feature>
<evidence type="ECO:0000256" key="1">
    <source>
        <dbReference type="SAM" id="MobiDB-lite"/>
    </source>
</evidence>
<feature type="compositionally biased region" description="Basic and acidic residues" evidence="1">
    <location>
        <begin position="36"/>
        <end position="46"/>
    </location>
</feature>
<dbReference type="Proteomes" id="UP000054481">
    <property type="component" value="Unassembled WGS sequence"/>
</dbReference>
<feature type="compositionally biased region" description="Polar residues" evidence="1">
    <location>
        <begin position="566"/>
        <end position="578"/>
    </location>
</feature>